<dbReference type="Proteomes" id="UP000627781">
    <property type="component" value="Unassembled WGS sequence"/>
</dbReference>
<evidence type="ECO:0000313" key="12">
    <source>
        <dbReference type="Proteomes" id="UP000627781"/>
    </source>
</evidence>
<feature type="transmembrane region" description="Helical" evidence="8">
    <location>
        <begin position="359"/>
        <end position="386"/>
    </location>
</feature>
<evidence type="ECO:0000259" key="10">
    <source>
        <dbReference type="Pfam" id="PF12704"/>
    </source>
</evidence>
<proteinExistence type="inferred from homology"/>
<dbReference type="EMBL" id="JACSRA010000003">
    <property type="protein sequence ID" value="MBD7910291.1"/>
    <property type="molecule type" value="Genomic_DNA"/>
</dbReference>
<dbReference type="Pfam" id="PF12704">
    <property type="entry name" value="MacB_PCD"/>
    <property type="match status" value="1"/>
</dbReference>
<dbReference type="InterPro" id="IPR003838">
    <property type="entry name" value="ABC3_permease_C"/>
</dbReference>
<dbReference type="PANTHER" id="PTHR30572">
    <property type="entry name" value="MEMBRANE COMPONENT OF TRANSPORTER-RELATED"/>
    <property type="match status" value="1"/>
</dbReference>
<evidence type="ECO:0000256" key="3">
    <source>
        <dbReference type="ARBA" id="ARBA00022692"/>
    </source>
</evidence>
<evidence type="ECO:0000256" key="5">
    <source>
        <dbReference type="ARBA" id="ARBA00023136"/>
    </source>
</evidence>
<comment type="caution">
    <text evidence="11">The sequence shown here is derived from an EMBL/GenBank/DDBJ whole genome shotgun (WGS) entry which is preliminary data.</text>
</comment>
<name>A0ABR8PQ38_9CLOT</name>
<evidence type="ECO:0000256" key="4">
    <source>
        <dbReference type="ARBA" id="ARBA00022989"/>
    </source>
</evidence>
<evidence type="ECO:0000313" key="11">
    <source>
        <dbReference type="EMBL" id="MBD7910291.1"/>
    </source>
</evidence>
<evidence type="ECO:0000256" key="8">
    <source>
        <dbReference type="SAM" id="Phobius"/>
    </source>
</evidence>
<keyword evidence="3 8" id="KW-0812">Transmembrane</keyword>
<evidence type="ECO:0000259" key="9">
    <source>
        <dbReference type="Pfam" id="PF02687"/>
    </source>
</evidence>
<feature type="transmembrane region" description="Helical" evidence="8">
    <location>
        <begin position="313"/>
        <end position="338"/>
    </location>
</feature>
<dbReference type="RefSeq" id="WP_191767679.1">
    <property type="nucleotide sequence ID" value="NZ_JACSRA010000003.1"/>
</dbReference>
<dbReference type="PANTHER" id="PTHR30572:SF4">
    <property type="entry name" value="ABC TRANSPORTER PERMEASE YTRF"/>
    <property type="match status" value="1"/>
</dbReference>
<evidence type="ECO:0000256" key="2">
    <source>
        <dbReference type="ARBA" id="ARBA00022475"/>
    </source>
</evidence>
<evidence type="ECO:0000256" key="7">
    <source>
        <dbReference type="SAM" id="MobiDB-lite"/>
    </source>
</evidence>
<feature type="domain" description="ABC3 transporter permease C-terminal" evidence="9">
    <location>
        <begin position="316"/>
        <end position="432"/>
    </location>
</feature>
<comment type="subcellular location">
    <subcellularLocation>
        <location evidence="1">Cell membrane</location>
        <topology evidence="1">Multi-pass membrane protein</topology>
    </subcellularLocation>
</comment>
<keyword evidence="5 8" id="KW-0472">Membrane</keyword>
<organism evidence="11 12">
    <name type="scientific">Clostridium cibarium</name>
    <dbReference type="NCBI Taxonomy" id="2762247"/>
    <lineage>
        <taxon>Bacteria</taxon>
        <taxon>Bacillati</taxon>
        <taxon>Bacillota</taxon>
        <taxon>Clostridia</taxon>
        <taxon>Eubacteriales</taxon>
        <taxon>Clostridiaceae</taxon>
        <taxon>Clostridium</taxon>
    </lineage>
</organism>
<gene>
    <name evidence="11" type="ORF">H9661_02870</name>
</gene>
<feature type="transmembrane region" description="Helical" evidence="8">
    <location>
        <begin position="21"/>
        <end position="42"/>
    </location>
</feature>
<keyword evidence="4 8" id="KW-1133">Transmembrane helix</keyword>
<protein>
    <submittedName>
        <fullName evidence="11">ABC transporter permease</fullName>
    </submittedName>
</protein>
<keyword evidence="12" id="KW-1185">Reference proteome</keyword>
<feature type="domain" description="MacB-like periplasmic core" evidence="10">
    <location>
        <begin position="21"/>
        <end position="287"/>
    </location>
</feature>
<feature type="region of interest" description="Disordered" evidence="7">
    <location>
        <begin position="72"/>
        <end position="99"/>
    </location>
</feature>
<dbReference type="InterPro" id="IPR050250">
    <property type="entry name" value="Macrolide_Exporter_MacB"/>
</dbReference>
<dbReference type="Pfam" id="PF02687">
    <property type="entry name" value="FtsX"/>
    <property type="match status" value="1"/>
</dbReference>
<evidence type="ECO:0000256" key="1">
    <source>
        <dbReference type="ARBA" id="ARBA00004651"/>
    </source>
</evidence>
<feature type="transmembrane region" description="Helical" evidence="8">
    <location>
        <begin position="406"/>
        <end position="425"/>
    </location>
</feature>
<feature type="compositionally biased region" description="Polar residues" evidence="7">
    <location>
        <begin position="77"/>
        <end position="97"/>
    </location>
</feature>
<sequence length="440" mass="47491">MKLVDKISMAFRDLMNRKVRSILTIIAVSIGSLLLVVMMGIGDGIVNKMKSMISSFGDTNVVQVMPIDSNKMKDASNNKSSMSIRINEEGTSASSKDFNNKKSEYTKKISEEDIENIKNIDGVDKIEASISGKATSLKLDGGSSLDKNISVTGVNLKYNSDFSKKLVAGNSLVNADTDVLVGENLVSKLGINDNEELLGKKIKIKVEYPKMNGIQIKEPKEIEGTVVGVLNKKDYRDTIVMADKKAETLISYFTDKENYISENGYNSVSVYAKEGTSLGTLSSKITQEYGYETFSLDMINSMLDVLGTVVKSVLSIAGIIVLIVAALGLVNTMTMTLQEKRKMIGVMRSVGGSRSNIRMIFIFQSVMLGLAGGALGGLLSSGGIIFTNEYITKSSNFIISLTANNVFISIIITLLISIIAGLIPASKAAKLNVVEAVAEE</sequence>
<accession>A0ABR8PQ38</accession>
<keyword evidence="2" id="KW-1003">Cell membrane</keyword>
<evidence type="ECO:0000256" key="6">
    <source>
        <dbReference type="ARBA" id="ARBA00038076"/>
    </source>
</evidence>
<comment type="similarity">
    <text evidence="6">Belongs to the ABC-4 integral membrane protein family.</text>
</comment>
<reference evidence="11 12" key="1">
    <citation type="submission" date="2020-08" db="EMBL/GenBank/DDBJ databases">
        <title>A Genomic Blueprint of the Chicken Gut Microbiome.</title>
        <authorList>
            <person name="Gilroy R."/>
            <person name="Ravi A."/>
            <person name="Getino M."/>
            <person name="Pursley I."/>
            <person name="Horton D.L."/>
            <person name="Alikhan N.-F."/>
            <person name="Baker D."/>
            <person name="Gharbi K."/>
            <person name="Hall N."/>
            <person name="Watson M."/>
            <person name="Adriaenssens E.M."/>
            <person name="Foster-Nyarko E."/>
            <person name="Jarju S."/>
            <person name="Secka A."/>
            <person name="Antonio M."/>
            <person name="Oren A."/>
            <person name="Chaudhuri R."/>
            <person name="La Ragione R.M."/>
            <person name="Hildebrand F."/>
            <person name="Pallen M.J."/>
        </authorList>
    </citation>
    <scope>NUCLEOTIDE SEQUENCE [LARGE SCALE GENOMIC DNA]</scope>
    <source>
        <strain evidence="11 12">Sa3CVN1</strain>
    </source>
</reference>
<dbReference type="InterPro" id="IPR025857">
    <property type="entry name" value="MacB_PCD"/>
</dbReference>